<gene>
    <name evidence="3" type="primary">LOC136080516</name>
</gene>
<organism evidence="2 3">
    <name type="scientific">Hydra vulgaris</name>
    <name type="common">Hydra</name>
    <name type="synonym">Hydra attenuata</name>
    <dbReference type="NCBI Taxonomy" id="6087"/>
    <lineage>
        <taxon>Eukaryota</taxon>
        <taxon>Metazoa</taxon>
        <taxon>Cnidaria</taxon>
        <taxon>Hydrozoa</taxon>
        <taxon>Hydroidolina</taxon>
        <taxon>Anthoathecata</taxon>
        <taxon>Aplanulata</taxon>
        <taxon>Hydridae</taxon>
        <taxon>Hydra</taxon>
    </lineage>
</organism>
<dbReference type="InterPro" id="IPR000782">
    <property type="entry name" value="FAS1_domain"/>
</dbReference>
<dbReference type="SMART" id="SM00554">
    <property type="entry name" value="FAS1"/>
    <property type="match status" value="2"/>
</dbReference>
<dbReference type="PROSITE" id="PS50213">
    <property type="entry name" value="FAS1"/>
    <property type="match status" value="2"/>
</dbReference>
<proteinExistence type="predicted"/>
<dbReference type="PANTHER" id="PTHR10900:SF77">
    <property type="entry name" value="FI19380P1"/>
    <property type="match status" value="1"/>
</dbReference>
<evidence type="ECO:0000259" key="1">
    <source>
        <dbReference type="PROSITE" id="PS50213"/>
    </source>
</evidence>
<evidence type="ECO:0000313" key="3">
    <source>
        <dbReference type="RefSeq" id="XP_065653363.1"/>
    </source>
</evidence>
<dbReference type="GeneID" id="136080516"/>
<reference evidence="3" key="1">
    <citation type="submission" date="2025-08" db="UniProtKB">
        <authorList>
            <consortium name="RefSeq"/>
        </authorList>
    </citation>
    <scope>IDENTIFICATION</scope>
</reference>
<dbReference type="Proteomes" id="UP001652625">
    <property type="component" value="Chromosome 05"/>
</dbReference>
<dbReference type="PANTHER" id="PTHR10900">
    <property type="entry name" value="PERIOSTIN-RELATED"/>
    <property type="match status" value="1"/>
</dbReference>
<dbReference type="InterPro" id="IPR050904">
    <property type="entry name" value="Adhesion/Biosynth-related"/>
</dbReference>
<dbReference type="InterPro" id="IPR036378">
    <property type="entry name" value="FAS1_dom_sf"/>
</dbReference>
<protein>
    <submittedName>
        <fullName evidence="3">Periostin-like</fullName>
    </submittedName>
</protein>
<evidence type="ECO:0000313" key="2">
    <source>
        <dbReference type="Proteomes" id="UP001652625"/>
    </source>
</evidence>
<sequence>MSSSLDGHCVKFNMSPLDKNIFDILQYGKVEKSINKLFTNKNSLEIILNYEKNLHNIVSELQPSLERLFPKFSCRLHDEEISLSSFFFTDEKSDILSKAREMGGGQFVDMLWATGLAKNILNSNENITLIVPLSISNIPDFIRKKIHNACLLRQMLKYHMVPGKQLLSSLKNNDVLKSLYETESIYFNKFNQFTSLSGALVKNMDIEARNGVIHVVETFILPPAVDTISLLEERKLFSIFVDILKDDEFSSKLKDFPHTYFVVTDSNINNTNYILKRSNSDKFSFVLGHIVPGFHFYHSLRNNTVLTAVDGSALRIAYYDGMMTVNDNLITTYDLFSRNGIVHVIENTL</sequence>
<accession>A0ABM4BVY2</accession>
<name>A0ABM4BVY2_HYDVU</name>
<dbReference type="SUPFAM" id="SSF82153">
    <property type="entry name" value="FAS1 domain"/>
    <property type="match status" value="2"/>
</dbReference>
<dbReference type="Gene3D" id="2.30.180.10">
    <property type="entry name" value="FAS1 domain"/>
    <property type="match status" value="2"/>
</dbReference>
<feature type="domain" description="FAS1" evidence="1">
    <location>
        <begin position="224"/>
        <end position="349"/>
    </location>
</feature>
<feature type="domain" description="FAS1" evidence="1">
    <location>
        <begin position="91"/>
        <end position="220"/>
    </location>
</feature>
<dbReference type="Pfam" id="PF02469">
    <property type="entry name" value="Fasciclin"/>
    <property type="match status" value="2"/>
</dbReference>
<dbReference type="RefSeq" id="XP_065653363.1">
    <property type="nucleotide sequence ID" value="XM_065797291.1"/>
</dbReference>
<keyword evidence="2" id="KW-1185">Reference proteome</keyword>